<keyword evidence="8" id="KW-0496">Mitochondrion</keyword>
<evidence type="ECO:0000256" key="9">
    <source>
        <dbReference type="ARBA" id="ARBA00023136"/>
    </source>
</evidence>
<proteinExistence type="inferred from homology"/>
<dbReference type="GO" id="GO:0030150">
    <property type="term" value="P:protein import into mitochondrial matrix"/>
    <property type="evidence" value="ECO:0007669"/>
    <property type="project" value="InterPro"/>
</dbReference>
<dbReference type="STRING" id="7395.A0A1A9VTI8"/>
<name>A0A1A9VTI8_GLOAU</name>
<organism evidence="10 11">
    <name type="scientific">Glossina austeni</name>
    <name type="common">Savannah tsetse fly</name>
    <dbReference type="NCBI Taxonomy" id="7395"/>
    <lineage>
        <taxon>Eukaryota</taxon>
        <taxon>Metazoa</taxon>
        <taxon>Ecdysozoa</taxon>
        <taxon>Arthropoda</taxon>
        <taxon>Hexapoda</taxon>
        <taxon>Insecta</taxon>
        <taxon>Pterygota</taxon>
        <taxon>Neoptera</taxon>
        <taxon>Endopterygota</taxon>
        <taxon>Diptera</taxon>
        <taxon>Brachycera</taxon>
        <taxon>Muscomorpha</taxon>
        <taxon>Hippoboscoidea</taxon>
        <taxon>Glossinidae</taxon>
        <taxon>Glossina</taxon>
    </lineage>
</organism>
<protein>
    <recommendedName>
        <fullName evidence="12">Mitochondrial import receptor subunit TOM40 homolog</fullName>
    </recommendedName>
</protein>
<evidence type="ECO:0000256" key="2">
    <source>
        <dbReference type="ARBA" id="ARBA00010510"/>
    </source>
</evidence>
<evidence type="ECO:0000256" key="8">
    <source>
        <dbReference type="ARBA" id="ARBA00023128"/>
    </source>
</evidence>
<keyword evidence="6" id="KW-1000">Mitochondrion outer membrane</keyword>
<dbReference type="InterPro" id="IPR027246">
    <property type="entry name" value="Porin_Euk/Tom40"/>
</dbReference>
<evidence type="ECO:0000313" key="10">
    <source>
        <dbReference type="EnsemblMetazoa" id="GAUT047041-PA"/>
    </source>
</evidence>
<evidence type="ECO:0008006" key="12">
    <source>
        <dbReference type="Google" id="ProtNLM"/>
    </source>
</evidence>
<keyword evidence="3" id="KW-0813">Transport</keyword>
<accession>A0A1A9VTI8</accession>
<keyword evidence="4" id="KW-1134">Transmembrane beta strand</keyword>
<reference evidence="10" key="1">
    <citation type="submission" date="2020-05" db="UniProtKB">
        <authorList>
            <consortium name="EnsemblMetazoa"/>
        </authorList>
    </citation>
    <scope>IDENTIFICATION</scope>
    <source>
        <strain evidence="10">TTRI</strain>
    </source>
</reference>
<evidence type="ECO:0000256" key="7">
    <source>
        <dbReference type="ARBA" id="ARBA00022927"/>
    </source>
</evidence>
<evidence type="ECO:0000256" key="6">
    <source>
        <dbReference type="ARBA" id="ARBA00022787"/>
    </source>
</evidence>
<keyword evidence="5" id="KW-0812">Transmembrane</keyword>
<dbReference type="PANTHER" id="PTHR10802">
    <property type="entry name" value="MITOCHONDRIAL IMPORT RECEPTOR SUBUNIT TOM40"/>
    <property type="match status" value="1"/>
</dbReference>
<dbReference type="Pfam" id="PF01459">
    <property type="entry name" value="Porin_3"/>
    <property type="match status" value="1"/>
</dbReference>
<keyword evidence="7" id="KW-0653">Protein transport</keyword>
<dbReference type="AlphaFoldDB" id="A0A1A9VTI8"/>
<keyword evidence="9" id="KW-0472">Membrane</keyword>
<dbReference type="InterPro" id="IPR023614">
    <property type="entry name" value="Porin_dom_sf"/>
</dbReference>
<comment type="subcellular location">
    <subcellularLocation>
        <location evidence="1">Mitochondrion outer membrane</location>
        <topology evidence="1">Multi-pass membrane protein</topology>
    </subcellularLocation>
</comment>
<evidence type="ECO:0000256" key="3">
    <source>
        <dbReference type="ARBA" id="ARBA00022448"/>
    </source>
</evidence>
<evidence type="ECO:0000256" key="5">
    <source>
        <dbReference type="ARBA" id="ARBA00022692"/>
    </source>
</evidence>
<keyword evidence="11" id="KW-1185">Reference proteome</keyword>
<dbReference type="Proteomes" id="UP000078200">
    <property type="component" value="Unassembled WGS sequence"/>
</dbReference>
<sequence>MGENVAFNLIFYDLNNLLINAVAVEGGCCHLMGKTKISNIFAMTSEWCPPKLFSEFPPFFQLYPSAKGSNPGSVQQLHYLAGRLKPQFIDGLVMDYSHGLSPNKILTANWVLYHNQPPGFRFGGIYACGMRDNILDTPVIHADINPSTMSTNMGILYFPFPWLRIEADMQRAADELPLRTTASAEYRGDLSTITLNLHNVSTEFGKTTVSFLRAVSDHIALGGELLLEWADPTSVMADTAFAARYMEHDFSLAATASRQGVDVSFWQRLHPKIQMSTMWAWHRKTQKSIGTVCYKWDFDDAYVKGIFDSNLCVGFMYGSTLPHLRVSAAMSLLINLHTNRFLFGLKFIVDPSGLQKEN</sequence>
<evidence type="ECO:0000256" key="4">
    <source>
        <dbReference type="ARBA" id="ARBA00022452"/>
    </source>
</evidence>
<dbReference type="GO" id="GO:0005741">
    <property type="term" value="C:mitochondrial outer membrane"/>
    <property type="evidence" value="ECO:0007669"/>
    <property type="project" value="UniProtKB-SubCell"/>
</dbReference>
<evidence type="ECO:0000313" key="11">
    <source>
        <dbReference type="Proteomes" id="UP000078200"/>
    </source>
</evidence>
<dbReference type="Gene3D" id="2.40.160.10">
    <property type="entry name" value="Porin"/>
    <property type="match status" value="1"/>
</dbReference>
<dbReference type="EnsemblMetazoa" id="GAUT047041-RA">
    <property type="protein sequence ID" value="GAUT047041-PA"/>
    <property type="gene ID" value="GAUT047041"/>
</dbReference>
<comment type="similarity">
    <text evidence="2">Belongs to the Tom40 family.</text>
</comment>
<dbReference type="GO" id="GO:0008320">
    <property type="term" value="F:protein transmembrane transporter activity"/>
    <property type="evidence" value="ECO:0007669"/>
    <property type="project" value="InterPro"/>
</dbReference>
<dbReference type="InterPro" id="IPR037930">
    <property type="entry name" value="Tom40"/>
</dbReference>
<evidence type="ECO:0000256" key="1">
    <source>
        <dbReference type="ARBA" id="ARBA00004374"/>
    </source>
</evidence>
<dbReference type="VEuPathDB" id="VectorBase:GAUT047041"/>